<proteinExistence type="predicted"/>
<dbReference type="AlphaFoldDB" id="A0A6A4GIG1"/>
<gene>
    <name evidence="2" type="ORF">BT96DRAFT_950036</name>
</gene>
<dbReference type="EMBL" id="ML770020">
    <property type="protein sequence ID" value="KAE9385167.1"/>
    <property type="molecule type" value="Genomic_DNA"/>
</dbReference>
<sequence>MPTASKMTEPKAPPKKRTLEEPDSALSQRDPLSMLKVIPMATATLRKGDATLPQDGSTPVSALVKAHTKSAHAPASTPLLPPVPPPSLTPGLSEFLGIHVHYDFTYGADQGNPGQTEEGLISWMDKHCSSSNWSGCQRRQEPILPMNVNTSRMVTFRKTRSPLGLKCREHGDK</sequence>
<dbReference type="Proteomes" id="UP000799118">
    <property type="component" value="Unassembled WGS sequence"/>
</dbReference>
<protein>
    <submittedName>
        <fullName evidence="2">Uncharacterized protein</fullName>
    </submittedName>
</protein>
<name>A0A6A4GIG1_9AGAR</name>
<organism evidence="2 3">
    <name type="scientific">Gymnopus androsaceus JB14</name>
    <dbReference type="NCBI Taxonomy" id="1447944"/>
    <lineage>
        <taxon>Eukaryota</taxon>
        <taxon>Fungi</taxon>
        <taxon>Dikarya</taxon>
        <taxon>Basidiomycota</taxon>
        <taxon>Agaricomycotina</taxon>
        <taxon>Agaricomycetes</taxon>
        <taxon>Agaricomycetidae</taxon>
        <taxon>Agaricales</taxon>
        <taxon>Marasmiineae</taxon>
        <taxon>Omphalotaceae</taxon>
        <taxon>Gymnopus</taxon>
    </lineage>
</organism>
<reference evidence="2" key="1">
    <citation type="journal article" date="2019" name="Environ. Microbiol.">
        <title>Fungal ecological strategies reflected in gene transcription - a case study of two litter decomposers.</title>
        <authorList>
            <person name="Barbi F."/>
            <person name="Kohler A."/>
            <person name="Barry K."/>
            <person name="Baskaran P."/>
            <person name="Daum C."/>
            <person name="Fauchery L."/>
            <person name="Ihrmark K."/>
            <person name="Kuo A."/>
            <person name="LaButti K."/>
            <person name="Lipzen A."/>
            <person name="Morin E."/>
            <person name="Grigoriev I.V."/>
            <person name="Henrissat B."/>
            <person name="Lindahl B."/>
            <person name="Martin F."/>
        </authorList>
    </citation>
    <scope>NUCLEOTIDE SEQUENCE</scope>
    <source>
        <strain evidence="2">JB14</strain>
    </source>
</reference>
<keyword evidence="3" id="KW-1185">Reference proteome</keyword>
<evidence type="ECO:0000313" key="2">
    <source>
        <dbReference type="EMBL" id="KAE9385167.1"/>
    </source>
</evidence>
<evidence type="ECO:0000256" key="1">
    <source>
        <dbReference type="SAM" id="MobiDB-lite"/>
    </source>
</evidence>
<evidence type="ECO:0000313" key="3">
    <source>
        <dbReference type="Proteomes" id="UP000799118"/>
    </source>
</evidence>
<feature type="region of interest" description="Disordered" evidence="1">
    <location>
        <begin position="1"/>
        <end position="33"/>
    </location>
</feature>
<accession>A0A6A4GIG1</accession>